<protein>
    <submittedName>
        <fullName evidence="2">Uncharacterized protein</fullName>
    </submittedName>
</protein>
<dbReference type="AlphaFoldDB" id="A3IZR9"/>
<dbReference type="Proteomes" id="UP000003781">
    <property type="component" value="Unassembled WGS sequence"/>
</dbReference>
<name>A3IZR9_9CHRO</name>
<evidence type="ECO:0000313" key="2">
    <source>
        <dbReference type="EMBL" id="EAZ88028.1"/>
    </source>
</evidence>
<feature type="region of interest" description="Disordered" evidence="1">
    <location>
        <begin position="1"/>
        <end position="23"/>
    </location>
</feature>
<dbReference type="EMBL" id="AAXW01000116">
    <property type="protein sequence ID" value="EAZ88028.1"/>
    <property type="molecule type" value="Genomic_DNA"/>
</dbReference>
<gene>
    <name evidence="2" type="ORF">CY0110_30935</name>
</gene>
<organism evidence="2 3">
    <name type="scientific">Crocosphaera chwakensis CCY0110</name>
    <dbReference type="NCBI Taxonomy" id="391612"/>
    <lineage>
        <taxon>Bacteria</taxon>
        <taxon>Bacillati</taxon>
        <taxon>Cyanobacteriota</taxon>
        <taxon>Cyanophyceae</taxon>
        <taxon>Oscillatoriophycideae</taxon>
        <taxon>Chroococcales</taxon>
        <taxon>Aphanothecaceae</taxon>
        <taxon>Crocosphaera</taxon>
        <taxon>Crocosphaera chwakensis</taxon>
    </lineage>
</organism>
<keyword evidence="3" id="KW-1185">Reference proteome</keyword>
<accession>A3IZR9</accession>
<proteinExistence type="predicted"/>
<comment type="caution">
    <text evidence="2">The sequence shown here is derived from an EMBL/GenBank/DDBJ whole genome shotgun (WGS) entry which is preliminary data.</text>
</comment>
<evidence type="ECO:0000313" key="3">
    <source>
        <dbReference type="Proteomes" id="UP000003781"/>
    </source>
</evidence>
<reference evidence="2 3" key="1">
    <citation type="submission" date="2007-03" db="EMBL/GenBank/DDBJ databases">
        <authorList>
            <person name="Stal L."/>
            <person name="Ferriera S."/>
            <person name="Johnson J."/>
            <person name="Kravitz S."/>
            <person name="Beeson K."/>
            <person name="Sutton G."/>
            <person name="Rogers Y.-H."/>
            <person name="Friedman R."/>
            <person name="Frazier M."/>
            <person name="Venter J.C."/>
        </authorList>
    </citation>
    <scope>NUCLEOTIDE SEQUENCE [LARGE SCALE GENOMIC DNA]</scope>
    <source>
        <strain evidence="2 3">CCY0110</strain>
    </source>
</reference>
<sequence length="23" mass="2619">METGGCPRQRQIRKNFPLTGEIS</sequence>
<evidence type="ECO:0000256" key="1">
    <source>
        <dbReference type="SAM" id="MobiDB-lite"/>
    </source>
</evidence>